<dbReference type="EnsemblMetazoa" id="GPAI028326-RA">
    <property type="protein sequence ID" value="GPAI028326-PA"/>
    <property type="gene ID" value="GPAI028326"/>
</dbReference>
<evidence type="ECO:0000313" key="1">
    <source>
        <dbReference type="EnsemblMetazoa" id="GPAI028326-PA"/>
    </source>
</evidence>
<sequence>MRQFTPAVSTLDAQGVTCEVTKLMHSYSPITKEKKKKTTSIVNSMENTAIILLALQRRRKPNDVGMICEHLKDNNTFKNWSLIINGSVLVQHLQCESVVLLPLN</sequence>
<evidence type="ECO:0000313" key="2">
    <source>
        <dbReference type="Proteomes" id="UP000092445"/>
    </source>
</evidence>
<dbReference type="VEuPathDB" id="VectorBase:GPAI028326"/>
<dbReference type="Proteomes" id="UP000092445">
    <property type="component" value="Unassembled WGS sequence"/>
</dbReference>
<name>A0A1A9ZXP6_GLOPL</name>
<protein>
    <submittedName>
        <fullName evidence="1">Uncharacterized protein</fullName>
    </submittedName>
</protein>
<reference evidence="1" key="2">
    <citation type="submission" date="2020-05" db="UniProtKB">
        <authorList>
            <consortium name="EnsemblMetazoa"/>
        </authorList>
    </citation>
    <scope>IDENTIFICATION</scope>
    <source>
        <strain evidence="1">IAEA</strain>
    </source>
</reference>
<proteinExistence type="predicted"/>
<keyword evidence="2" id="KW-1185">Reference proteome</keyword>
<organism evidence="1 2">
    <name type="scientific">Glossina pallidipes</name>
    <name type="common">Tsetse fly</name>
    <dbReference type="NCBI Taxonomy" id="7398"/>
    <lineage>
        <taxon>Eukaryota</taxon>
        <taxon>Metazoa</taxon>
        <taxon>Ecdysozoa</taxon>
        <taxon>Arthropoda</taxon>
        <taxon>Hexapoda</taxon>
        <taxon>Insecta</taxon>
        <taxon>Pterygota</taxon>
        <taxon>Neoptera</taxon>
        <taxon>Endopterygota</taxon>
        <taxon>Diptera</taxon>
        <taxon>Brachycera</taxon>
        <taxon>Muscomorpha</taxon>
        <taxon>Hippoboscoidea</taxon>
        <taxon>Glossinidae</taxon>
        <taxon>Glossina</taxon>
    </lineage>
</organism>
<dbReference type="AlphaFoldDB" id="A0A1A9ZXP6"/>
<accession>A0A1A9ZXP6</accession>
<reference evidence="2" key="1">
    <citation type="submission" date="2014-03" db="EMBL/GenBank/DDBJ databases">
        <authorList>
            <person name="Aksoy S."/>
            <person name="Warren W."/>
            <person name="Wilson R.K."/>
        </authorList>
    </citation>
    <scope>NUCLEOTIDE SEQUENCE [LARGE SCALE GENOMIC DNA]</scope>
    <source>
        <strain evidence="2">IAEA</strain>
    </source>
</reference>